<organism evidence="5 6">
    <name type="scientific">Leucobacter chromiisoli</name>
    <dbReference type="NCBI Taxonomy" id="2796471"/>
    <lineage>
        <taxon>Bacteria</taxon>
        <taxon>Bacillati</taxon>
        <taxon>Actinomycetota</taxon>
        <taxon>Actinomycetes</taxon>
        <taxon>Micrococcales</taxon>
        <taxon>Microbacteriaceae</taxon>
        <taxon>Leucobacter</taxon>
    </lineage>
</organism>
<dbReference type="PANTHER" id="PTHR43764">
    <property type="entry name" value="MOLYBDENUM COFACTOR BIOSYNTHESIS"/>
    <property type="match status" value="1"/>
</dbReference>
<dbReference type="EMBL" id="JAEHOH010000001">
    <property type="protein sequence ID" value="MBK0417609.1"/>
    <property type="molecule type" value="Genomic_DNA"/>
</dbReference>
<dbReference type="GO" id="GO:0006777">
    <property type="term" value="P:Mo-molybdopterin cofactor biosynthetic process"/>
    <property type="evidence" value="ECO:0007669"/>
    <property type="project" value="UniProtKB-KW"/>
</dbReference>
<dbReference type="AlphaFoldDB" id="A0A934Q6J0"/>
<name>A0A934Q6J0_9MICO</name>
<dbReference type="Gene3D" id="3.40.980.10">
    <property type="entry name" value="MoaB/Mog-like domain"/>
    <property type="match status" value="1"/>
</dbReference>
<evidence type="ECO:0000259" key="4">
    <source>
        <dbReference type="SMART" id="SM00852"/>
    </source>
</evidence>
<feature type="region of interest" description="Disordered" evidence="3">
    <location>
        <begin position="1"/>
        <end position="26"/>
    </location>
</feature>
<dbReference type="PROSITE" id="PS01078">
    <property type="entry name" value="MOCF_BIOSYNTHESIS_1"/>
    <property type="match status" value="1"/>
</dbReference>
<accession>A0A934Q6J0</accession>
<keyword evidence="6" id="KW-1185">Reference proteome</keyword>
<feature type="compositionally biased region" description="Basic and acidic residues" evidence="3">
    <location>
        <begin position="1"/>
        <end position="18"/>
    </location>
</feature>
<evidence type="ECO:0000256" key="2">
    <source>
        <dbReference type="ARBA" id="ARBA00023150"/>
    </source>
</evidence>
<evidence type="ECO:0000256" key="3">
    <source>
        <dbReference type="SAM" id="MobiDB-lite"/>
    </source>
</evidence>
<evidence type="ECO:0000313" key="5">
    <source>
        <dbReference type="EMBL" id="MBK0417609.1"/>
    </source>
</evidence>
<dbReference type="InterPro" id="IPR001453">
    <property type="entry name" value="MoaB/Mog_dom"/>
</dbReference>
<dbReference type="InterPro" id="IPR008284">
    <property type="entry name" value="MoCF_biosynth_CS"/>
</dbReference>
<dbReference type="InterPro" id="IPR036425">
    <property type="entry name" value="MoaB/Mog-like_dom_sf"/>
</dbReference>
<keyword evidence="2" id="KW-0501">Molybdenum cofactor biosynthesis</keyword>
<gene>
    <name evidence="5" type="ORF">JD276_00970</name>
</gene>
<evidence type="ECO:0000313" key="6">
    <source>
        <dbReference type="Proteomes" id="UP000608530"/>
    </source>
</evidence>
<dbReference type="Proteomes" id="UP000608530">
    <property type="component" value="Unassembled WGS sequence"/>
</dbReference>
<reference evidence="5" key="1">
    <citation type="submission" date="2020-12" db="EMBL/GenBank/DDBJ databases">
        <title>Leucobacter sp. CAS1, isolated from Chromium sludge.</title>
        <authorList>
            <person name="Xu Z."/>
        </authorList>
    </citation>
    <scope>NUCLEOTIDE SEQUENCE</scope>
    <source>
        <strain evidence="5">CSA1</strain>
    </source>
</reference>
<dbReference type="InterPro" id="IPR051920">
    <property type="entry name" value="MPT_Adenylyltrnsfr/MoaC-Rel"/>
</dbReference>
<dbReference type="SUPFAM" id="SSF53218">
    <property type="entry name" value="Molybdenum cofactor biosynthesis proteins"/>
    <property type="match status" value="1"/>
</dbReference>
<sequence length="182" mass="18317">MSGHGDPEPHAGAAEHGRSGTRGGTGRRAVVIVASTSAAAGRSVDGTGPVIRDWLVERGFTCAEPVVVADGAPVGEALRAAIEAGQEVVVTTGGTGVSPSDTTPEQTAPLLDVQLPGIVEELRRRGTTHTPTALLTRGCAGFAGAAFVVNLPGSPGGVRDGLAVLDPVLDHLLEQRAGGTRH</sequence>
<proteinExistence type="predicted"/>
<dbReference type="PANTHER" id="PTHR43764:SF1">
    <property type="entry name" value="MOLYBDOPTERIN MOLYBDOTRANSFERASE"/>
    <property type="match status" value="1"/>
</dbReference>
<comment type="pathway">
    <text evidence="1">Cofactor biosynthesis; molybdopterin biosynthesis.</text>
</comment>
<dbReference type="RefSeq" id="WP_200112852.1">
    <property type="nucleotide sequence ID" value="NZ_JAEHOH010000001.1"/>
</dbReference>
<comment type="caution">
    <text evidence="5">The sequence shown here is derived from an EMBL/GenBank/DDBJ whole genome shotgun (WGS) entry which is preliminary data.</text>
</comment>
<evidence type="ECO:0000256" key="1">
    <source>
        <dbReference type="ARBA" id="ARBA00005046"/>
    </source>
</evidence>
<dbReference type="Pfam" id="PF00994">
    <property type="entry name" value="MoCF_biosynth"/>
    <property type="match status" value="1"/>
</dbReference>
<protein>
    <submittedName>
        <fullName evidence="5">MogA/MoaB family molybdenum cofactor biosynthesis protein</fullName>
    </submittedName>
</protein>
<feature type="domain" description="MoaB/Mog" evidence="4">
    <location>
        <begin position="30"/>
        <end position="172"/>
    </location>
</feature>
<dbReference type="SMART" id="SM00852">
    <property type="entry name" value="MoCF_biosynth"/>
    <property type="match status" value="1"/>
</dbReference>